<dbReference type="AlphaFoldDB" id="A0A4R5PQQ9"/>
<dbReference type="GO" id="GO:0006401">
    <property type="term" value="P:RNA catabolic process"/>
    <property type="evidence" value="ECO:0007669"/>
    <property type="project" value="TreeGrafter"/>
</dbReference>
<dbReference type="EMBL" id="SMSI01000001">
    <property type="protein sequence ID" value="TDH39466.1"/>
    <property type="molecule type" value="Genomic_DNA"/>
</dbReference>
<keyword evidence="5" id="KW-1185">Reference proteome</keyword>
<dbReference type="InterPro" id="IPR001568">
    <property type="entry name" value="RNase_T2-like"/>
</dbReference>
<dbReference type="Gene3D" id="3.90.730.10">
    <property type="entry name" value="Ribonuclease T2-like"/>
    <property type="match status" value="1"/>
</dbReference>
<gene>
    <name evidence="4" type="ORF">E2A64_07430</name>
</gene>
<proteinExistence type="inferred from homology"/>
<evidence type="ECO:0000256" key="2">
    <source>
        <dbReference type="RuleBase" id="RU004328"/>
    </source>
</evidence>
<organism evidence="4 5">
    <name type="scientific">Pseudohoeflea suaedae</name>
    <dbReference type="NCBI Taxonomy" id="877384"/>
    <lineage>
        <taxon>Bacteria</taxon>
        <taxon>Pseudomonadati</taxon>
        <taxon>Pseudomonadota</taxon>
        <taxon>Alphaproteobacteria</taxon>
        <taxon>Hyphomicrobiales</taxon>
        <taxon>Rhizobiaceae</taxon>
        <taxon>Pseudohoeflea</taxon>
    </lineage>
</organism>
<evidence type="ECO:0000256" key="3">
    <source>
        <dbReference type="SAM" id="SignalP"/>
    </source>
</evidence>
<dbReference type="Pfam" id="PF00445">
    <property type="entry name" value="Ribonuclease_T2"/>
    <property type="match status" value="1"/>
</dbReference>
<sequence length="235" mass="25842">MAGFLPLLAAALLLGACSEAETPDQPAPEIKSTSARPVAADLPQGSGFDFYVLALSWSPTYCLHEGRERQDRTQCGDGRSHGFIVHGLWPQFEQRHPEYCPTRLSDRVPDKLIRSLMDLTPSYGLIGHMWRKHGTCSGLSQDDYFTVVRSARERLVMPAAFDAAKSKQTISPQQVETLFSEANPGLTADRMAVTCTGGELREVRICLTTELEFRSCPEVDRSGCRATALFVPPPG</sequence>
<dbReference type="PROSITE" id="PS00530">
    <property type="entry name" value="RNASE_T2_1"/>
    <property type="match status" value="1"/>
</dbReference>
<comment type="similarity">
    <text evidence="1 2">Belongs to the RNase T2 family.</text>
</comment>
<dbReference type="GO" id="GO:0003723">
    <property type="term" value="F:RNA binding"/>
    <property type="evidence" value="ECO:0007669"/>
    <property type="project" value="InterPro"/>
</dbReference>
<dbReference type="SUPFAM" id="SSF55895">
    <property type="entry name" value="Ribonuclease Rh-like"/>
    <property type="match status" value="1"/>
</dbReference>
<dbReference type="Proteomes" id="UP000295131">
    <property type="component" value="Unassembled WGS sequence"/>
</dbReference>
<evidence type="ECO:0000313" key="4">
    <source>
        <dbReference type="EMBL" id="TDH39466.1"/>
    </source>
</evidence>
<dbReference type="PANTHER" id="PTHR11240:SF22">
    <property type="entry name" value="RIBONUCLEASE T2"/>
    <property type="match status" value="1"/>
</dbReference>
<dbReference type="InterPro" id="IPR036430">
    <property type="entry name" value="RNase_T2-like_sf"/>
</dbReference>
<dbReference type="PANTHER" id="PTHR11240">
    <property type="entry name" value="RIBONUCLEASE T2"/>
    <property type="match status" value="1"/>
</dbReference>
<keyword evidence="3" id="KW-0732">Signal</keyword>
<dbReference type="OrthoDB" id="4720638at2"/>
<dbReference type="InterPro" id="IPR039378">
    <property type="entry name" value="RNase_T2_prok"/>
</dbReference>
<protein>
    <submittedName>
        <fullName evidence="4">Ribonuclease</fullName>
    </submittedName>
</protein>
<dbReference type="InterPro" id="IPR018188">
    <property type="entry name" value="RNase_T2_His_AS_1"/>
</dbReference>
<evidence type="ECO:0000313" key="5">
    <source>
        <dbReference type="Proteomes" id="UP000295131"/>
    </source>
</evidence>
<feature type="signal peptide" evidence="3">
    <location>
        <begin position="1"/>
        <end position="20"/>
    </location>
</feature>
<feature type="chain" id="PRO_5020520392" evidence="3">
    <location>
        <begin position="21"/>
        <end position="235"/>
    </location>
</feature>
<reference evidence="4 5" key="1">
    <citation type="journal article" date="2013" name="Int. J. Syst. Evol. Microbiol.">
        <title>Hoeflea suaedae sp. nov., an endophytic bacterium isolated from the root of the halophyte Suaeda maritima.</title>
        <authorList>
            <person name="Chung E.J."/>
            <person name="Park J.A."/>
            <person name="Pramanik P."/>
            <person name="Bibi F."/>
            <person name="Jeon C.O."/>
            <person name="Chung Y.R."/>
        </authorList>
    </citation>
    <scope>NUCLEOTIDE SEQUENCE [LARGE SCALE GENOMIC DNA]</scope>
    <source>
        <strain evidence="4 5">YC6898</strain>
    </source>
</reference>
<comment type="caution">
    <text evidence="4">The sequence shown here is derived from an EMBL/GenBank/DDBJ whole genome shotgun (WGS) entry which is preliminary data.</text>
</comment>
<dbReference type="GO" id="GO:0033897">
    <property type="term" value="F:ribonuclease T2 activity"/>
    <property type="evidence" value="ECO:0007669"/>
    <property type="project" value="InterPro"/>
</dbReference>
<name>A0A4R5PQQ9_9HYPH</name>
<dbReference type="CDD" id="cd01062">
    <property type="entry name" value="RNase_T2_prok"/>
    <property type="match status" value="1"/>
</dbReference>
<accession>A0A4R5PQQ9</accession>
<evidence type="ECO:0000256" key="1">
    <source>
        <dbReference type="ARBA" id="ARBA00007469"/>
    </source>
</evidence>